<dbReference type="InterPro" id="IPR017871">
    <property type="entry name" value="ABC_transporter-like_CS"/>
</dbReference>
<dbReference type="InterPro" id="IPR003593">
    <property type="entry name" value="AAA+_ATPase"/>
</dbReference>
<evidence type="ECO:0000313" key="12">
    <source>
        <dbReference type="Proteomes" id="UP001194696"/>
    </source>
</evidence>
<keyword evidence="2" id="KW-0813">Transport</keyword>
<evidence type="ECO:0000256" key="5">
    <source>
        <dbReference type="ARBA" id="ARBA00022840"/>
    </source>
</evidence>
<dbReference type="CDD" id="cd03223">
    <property type="entry name" value="ABCD_peroxisomal_ALDP"/>
    <property type="match status" value="1"/>
</dbReference>
<dbReference type="Pfam" id="PF06472">
    <property type="entry name" value="ABC_membrane_2"/>
    <property type="match status" value="1"/>
</dbReference>
<keyword evidence="6 9" id="KW-1133">Transmembrane helix</keyword>
<keyword evidence="3 9" id="KW-0812">Transmembrane</keyword>
<keyword evidence="7 9" id="KW-0472">Membrane</keyword>
<dbReference type="Pfam" id="PF00005">
    <property type="entry name" value="ABC_tran"/>
    <property type="match status" value="1"/>
</dbReference>
<dbReference type="InterPro" id="IPR050835">
    <property type="entry name" value="ABC_transporter_sub-D"/>
</dbReference>
<dbReference type="PANTHER" id="PTHR11384">
    <property type="entry name" value="ATP-BINDING CASSETTE, SUB-FAMILY D MEMBER"/>
    <property type="match status" value="1"/>
</dbReference>
<dbReference type="InterPro" id="IPR003439">
    <property type="entry name" value="ABC_transporter-like_ATP-bd"/>
</dbReference>
<feature type="compositionally biased region" description="Low complexity" evidence="8">
    <location>
        <begin position="696"/>
        <end position="709"/>
    </location>
</feature>
<feature type="transmembrane region" description="Helical" evidence="9">
    <location>
        <begin position="381"/>
        <end position="400"/>
    </location>
</feature>
<keyword evidence="4" id="KW-0547">Nucleotide-binding</keyword>
<sequence>MYRLLPTEEDAREEDRTASGSTFDPESSTPRRPFQSMAQKFKSIAPSFLYPGGGGNSSSSSTNPSSWRPWSTTPGAGRNNTSRSRQRSNSNTSGRNSRSQPQQQSHGLGNQPPIKKKEYKLDRLFTKRLSRLLGILLSKHSKVLWLYIGMTLFCCLNEGIVYYVGMIPSRYYKVLNDKDSPAFFRLLVVSLLTVFLAGFGKSVIFLMGAVLSMEVRQSLTLYFHRIYIQPKLFYRVLTMHDEEIDNPDQRITQDIDKLAETLRKLVEDLIISPLSIGFYTWKCWSITGYTGPLCIYGYFVFSAVTSRLLINPIVDAVFFKESAEGYFRFLHVRFRQYTESITFSRGESEAKVAADDSLENLMCSQLNLIYKELPLKFLQQSVSYFGSILSYVIIAIPIFLGHYDGMPASDLSAIISQSAFVSMYLTYQFSQIIKSGVELSDLAGYTSRLGQLMEALDMLSTEMENIAIDYPHEESLSMDSSIRFENVTFSTPAGELIVSGFTHRFEAGVNTVIVGPNGSGKTSILRVMGGLWPVSKGQVILPHQYRKDVIFLPQTPYMTYGTLREQLVYPHRKMASSVTDADILRVLKLVRLEHLVGIIEDFDQVYTLDWNKMLSPGEQQKMAFARLFYVKPIFAVLDESTCSMDNTSEKEMFRQCQLLNITCITVCHQASLERYHQQRIALDGHGGWSCTEISVSQQQRPRSQSQPYGLGSGSSFGGGGGGGGSGTVSTFTSMEPTDDAEIDAHTGNVDDSE</sequence>
<dbReference type="SMART" id="SM00382">
    <property type="entry name" value="AAA"/>
    <property type="match status" value="1"/>
</dbReference>
<dbReference type="EMBL" id="JAAAIM010001454">
    <property type="protein sequence ID" value="KAG0278393.1"/>
    <property type="molecule type" value="Genomic_DNA"/>
</dbReference>
<dbReference type="PROSITE" id="PS00211">
    <property type="entry name" value="ABC_TRANSPORTER_1"/>
    <property type="match status" value="1"/>
</dbReference>
<gene>
    <name evidence="11" type="primary">ABCD4</name>
    <name evidence="11" type="ORF">BGZ96_002401</name>
</gene>
<organism evidence="11 12">
    <name type="scientific">Linnemannia gamsii</name>
    <dbReference type="NCBI Taxonomy" id="64522"/>
    <lineage>
        <taxon>Eukaryota</taxon>
        <taxon>Fungi</taxon>
        <taxon>Fungi incertae sedis</taxon>
        <taxon>Mucoromycota</taxon>
        <taxon>Mortierellomycotina</taxon>
        <taxon>Mortierellomycetes</taxon>
        <taxon>Mortierellales</taxon>
        <taxon>Mortierellaceae</taxon>
        <taxon>Linnemannia</taxon>
    </lineage>
</organism>
<dbReference type="SUPFAM" id="SSF52540">
    <property type="entry name" value="P-loop containing nucleoside triphosphate hydrolases"/>
    <property type="match status" value="1"/>
</dbReference>
<evidence type="ECO:0000256" key="3">
    <source>
        <dbReference type="ARBA" id="ARBA00022692"/>
    </source>
</evidence>
<keyword evidence="12" id="KW-1185">Reference proteome</keyword>
<dbReference type="Gene3D" id="1.20.1560.10">
    <property type="entry name" value="ABC transporter type 1, transmembrane domain"/>
    <property type="match status" value="1"/>
</dbReference>
<feature type="compositionally biased region" description="Polar residues" evidence="8">
    <location>
        <begin position="18"/>
        <end position="30"/>
    </location>
</feature>
<comment type="similarity">
    <text evidence="1">Belongs to the ABC transporter superfamily. ABCD family. Peroxisomal fatty acyl CoA transporter (TC 3.A.1.203) subfamily.</text>
</comment>
<feature type="compositionally biased region" description="Low complexity" evidence="8">
    <location>
        <begin position="57"/>
        <end position="100"/>
    </location>
</feature>
<accession>A0ABQ7JKW8</accession>
<feature type="transmembrane region" description="Helical" evidence="9">
    <location>
        <begin position="184"/>
        <end position="211"/>
    </location>
</feature>
<evidence type="ECO:0000313" key="11">
    <source>
        <dbReference type="EMBL" id="KAG0278393.1"/>
    </source>
</evidence>
<dbReference type="PROSITE" id="PS50893">
    <property type="entry name" value="ABC_TRANSPORTER_2"/>
    <property type="match status" value="1"/>
</dbReference>
<dbReference type="PANTHER" id="PTHR11384:SF59">
    <property type="entry name" value="LYSOSOMAL COBALAMIN TRANSPORTER ABCD4"/>
    <property type="match status" value="1"/>
</dbReference>
<dbReference type="InterPro" id="IPR011527">
    <property type="entry name" value="ABC1_TM_dom"/>
</dbReference>
<comment type="caution">
    <text evidence="11">The sequence shown here is derived from an EMBL/GenBank/DDBJ whole genome shotgun (WGS) entry which is preliminary data.</text>
</comment>
<dbReference type="SUPFAM" id="SSF90123">
    <property type="entry name" value="ABC transporter transmembrane region"/>
    <property type="match status" value="1"/>
</dbReference>
<name>A0ABQ7JKW8_9FUNG</name>
<evidence type="ECO:0000256" key="8">
    <source>
        <dbReference type="SAM" id="MobiDB-lite"/>
    </source>
</evidence>
<reference evidence="11 12" key="1">
    <citation type="journal article" date="2020" name="Fungal Divers.">
        <title>Resolving the Mortierellaceae phylogeny through synthesis of multi-gene phylogenetics and phylogenomics.</title>
        <authorList>
            <person name="Vandepol N."/>
            <person name="Liber J."/>
            <person name="Desiro A."/>
            <person name="Na H."/>
            <person name="Kennedy M."/>
            <person name="Barry K."/>
            <person name="Grigoriev I.V."/>
            <person name="Miller A.N."/>
            <person name="O'Donnell K."/>
            <person name="Stajich J.E."/>
            <person name="Bonito G."/>
        </authorList>
    </citation>
    <scope>NUCLEOTIDE SEQUENCE [LARGE SCALE GENOMIC DNA]</scope>
    <source>
        <strain evidence="11 12">AD045</strain>
    </source>
</reference>
<evidence type="ECO:0000259" key="10">
    <source>
        <dbReference type="PROSITE" id="PS50893"/>
    </source>
</evidence>
<dbReference type="GO" id="GO:0005524">
    <property type="term" value="F:ATP binding"/>
    <property type="evidence" value="ECO:0007669"/>
    <property type="project" value="UniProtKB-KW"/>
</dbReference>
<dbReference type="Proteomes" id="UP001194696">
    <property type="component" value="Unassembled WGS sequence"/>
</dbReference>
<feature type="transmembrane region" description="Helical" evidence="9">
    <location>
        <begin position="144"/>
        <end position="164"/>
    </location>
</feature>
<dbReference type="InterPro" id="IPR027417">
    <property type="entry name" value="P-loop_NTPase"/>
</dbReference>
<feature type="region of interest" description="Disordered" evidence="8">
    <location>
        <begin position="1"/>
        <end position="114"/>
    </location>
</feature>
<protein>
    <submittedName>
        <fullName evidence="11">ATP-binding cassette sub- D member 4</fullName>
    </submittedName>
</protein>
<keyword evidence="5 11" id="KW-0067">ATP-binding</keyword>
<evidence type="ECO:0000256" key="2">
    <source>
        <dbReference type="ARBA" id="ARBA00022448"/>
    </source>
</evidence>
<feature type="compositionally biased region" description="Gly residues" evidence="8">
    <location>
        <begin position="710"/>
        <end position="726"/>
    </location>
</feature>
<dbReference type="InterPro" id="IPR036640">
    <property type="entry name" value="ABC1_TM_sf"/>
</dbReference>
<dbReference type="Gene3D" id="3.40.50.300">
    <property type="entry name" value="P-loop containing nucleotide triphosphate hydrolases"/>
    <property type="match status" value="1"/>
</dbReference>
<evidence type="ECO:0000256" key="6">
    <source>
        <dbReference type="ARBA" id="ARBA00022989"/>
    </source>
</evidence>
<proteinExistence type="inferred from homology"/>
<evidence type="ECO:0000256" key="9">
    <source>
        <dbReference type="SAM" id="Phobius"/>
    </source>
</evidence>
<feature type="region of interest" description="Disordered" evidence="8">
    <location>
        <begin position="693"/>
        <end position="753"/>
    </location>
</feature>
<evidence type="ECO:0000256" key="1">
    <source>
        <dbReference type="ARBA" id="ARBA00008575"/>
    </source>
</evidence>
<evidence type="ECO:0000256" key="7">
    <source>
        <dbReference type="ARBA" id="ARBA00023136"/>
    </source>
</evidence>
<feature type="domain" description="ABC transporter" evidence="10">
    <location>
        <begin position="482"/>
        <end position="710"/>
    </location>
</feature>
<evidence type="ECO:0000256" key="4">
    <source>
        <dbReference type="ARBA" id="ARBA00022741"/>
    </source>
</evidence>